<dbReference type="FunFam" id="2.160.20.60:FF:000001">
    <property type="entry name" value="Glutamate synthase, large subunit"/>
    <property type="match status" value="1"/>
</dbReference>
<name>A0A147J781_9SPHN</name>
<evidence type="ECO:0000256" key="20">
    <source>
        <dbReference type="ARBA" id="ARBA00079921"/>
    </source>
</evidence>
<evidence type="ECO:0000256" key="15">
    <source>
        <dbReference type="ARBA" id="ARBA00023164"/>
    </source>
</evidence>
<dbReference type="GO" id="GO:0006537">
    <property type="term" value="P:glutamate biosynthetic process"/>
    <property type="evidence" value="ECO:0007669"/>
    <property type="project" value="UniProtKB-KW"/>
</dbReference>
<organism evidence="22 23">
    <name type="scientific">Sphingomonas sanguinis</name>
    <dbReference type="NCBI Taxonomy" id="33051"/>
    <lineage>
        <taxon>Bacteria</taxon>
        <taxon>Pseudomonadati</taxon>
        <taxon>Pseudomonadota</taxon>
        <taxon>Alphaproteobacteria</taxon>
        <taxon>Sphingomonadales</taxon>
        <taxon>Sphingomonadaceae</taxon>
        <taxon>Sphingomonas</taxon>
    </lineage>
</organism>
<dbReference type="CDD" id="cd00982">
    <property type="entry name" value="gltB_C"/>
    <property type="match status" value="1"/>
</dbReference>
<gene>
    <name evidence="22" type="ORF">NS258_12160</name>
</gene>
<evidence type="ECO:0000256" key="18">
    <source>
        <dbReference type="ARBA" id="ARBA00048151"/>
    </source>
</evidence>
<dbReference type="InterPro" id="IPR029055">
    <property type="entry name" value="Ntn_hydrolases_N"/>
</dbReference>
<dbReference type="GO" id="GO:0019676">
    <property type="term" value="P:ammonia assimilation cycle"/>
    <property type="evidence" value="ECO:0007669"/>
    <property type="project" value="TreeGrafter"/>
</dbReference>
<keyword evidence="7" id="KW-0285">Flavoprotein</keyword>
<evidence type="ECO:0000256" key="9">
    <source>
        <dbReference type="ARBA" id="ARBA00022723"/>
    </source>
</evidence>
<evidence type="ECO:0000259" key="21">
    <source>
        <dbReference type="PROSITE" id="PS51278"/>
    </source>
</evidence>
<comment type="catalytic activity">
    <reaction evidence="18">
        <text>2 L-glutamate + NADP(+) = L-glutamine + 2-oxoglutarate + NADPH + H(+)</text>
        <dbReference type="Rhea" id="RHEA:15501"/>
        <dbReference type="ChEBI" id="CHEBI:15378"/>
        <dbReference type="ChEBI" id="CHEBI:16810"/>
        <dbReference type="ChEBI" id="CHEBI:29985"/>
        <dbReference type="ChEBI" id="CHEBI:57783"/>
        <dbReference type="ChEBI" id="CHEBI:58349"/>
        <dbReference type="ChEBI" id="CHEBI:58359"/>
        <dbReference type="EC" id="1.4.1.13"/>
    </reaction>
</comment>
<evidence type="ECO:0000256" key="7">
    <source>
        <dbReference type="ARBA" id="ARBA00022630"/>
    </source>
</evidence>
<accession>A0A147J781</accession>
<evidence type="ECO:0000256" key="11">
    <source>
        <dbReference type="ARBA" id="ARBA00022962"/>
    </source>
</evidence>
<evidence type="ECO:0000256" key="8">
    <source>
        <dbReference type="ARBA" id="ARBA00022643"/>
    </source>
</evidence>
<dbReference type="InterPro" id="IPR002489">
    <property type="entry name" value="Glu_synth_asu_C"/>
</dbReference>
<protein>
    <recommendedName>
        <fullName evidence="19">Glutamate synthase [NADPH] large chain</fullName>
        <ecNumber evidence="5">1.4.1.13</ecNumber>
    </recommendedName>
    <alternativeName>
        <fullName evidence="20">Glutamate synthase subunit alpha</fullName>
    </alternativeName>
</protein>
<evidence type="ECO:0000256" key="10">
    <source>
        <dbReference type="ARBA" id="ARBA00022827"/>
    </source>
</evidence>
<feature type="domain" description="Glutamine amidotransferase type-2" evidence="21">
    <location>
        <begin position="22"/>
        <end position="419"/>
    </location>
</feature>
<comment type="cofactor">
    <cofactor evidence="2">
        <name>[3Fe-4S] cluster</name>
        <dbReference type="ChEBI" id="CHEBI:21137"/>
    </cofactor>
</comment>
<dbReference type="SUPFAM" id="SSF56235">
    <property type="entry name" value="N-terminal nucleophile aminohydrolases (Ntn hydrolases)"/>
    <property type="match status" value="1"/>
</dbReference>
<evidence type="ECO:0000256" key="4">
    <source>
        <dbReference type="ARBA" id="ARBA00009716"/>
    </source>
</evidence>
<keyword evidence="15" id="KW-0314">Glutamate biosynthesis</keyword>
<dbReference type="InterPro" id="IPR017932">
    <property type="entry name" value="GATase_2_dom"/>
</dbReference>
<proteinExistence type="inferred from homology"/>
<dbReference type="GO" id="GO:0051538">
    <property type="term" value="F:3 iron, 4 sulfur cluster binding"/>
    <property type="evidence" value="ECO:0007669"/>
    <property type="project" value="UniProtKB-KW"/>
</dbReference>
<keyword evidence="11" id="KW-0315">Glutamine amidotransferase</keyword>
<dbReference type="InterPro" id="IPR050711">
    <property type="entry name" value="ET-N_metabolism_enzyme"/>
</dbReference>
<keyword evidence="14" id="KW-0411">Iron-sulfur</keyword>
<evidence type="ECO:0000256" key="16">
    <source>
        <dbReference type="ARBA" id="ARBA00023291"/>
    </source>
</evidence>
<keyword evidence="10" id="KW-0274">FAD</keyword>
<evidence type="ECO:0000256" key="17">
    <source>
        <dbReference type="ARBA" id="ARBA00037898"/>
    </source>
</evidence>
<dbReference type="PANTHER" id="PTHR11938:SF133">
    <property type="entry name" value="GLUTAMATE SYNTHASE (NADH)"/>
    <property type="match status" value="1"/>
</dbReference>
<dbReference type="EC" id="1.4.1.13" evidence="5"/>
<dbReference type="SUPFAM" id="SSF51395">
    <property type="entry name" value="FMN-linked oxidoreductases"/>
    <property type="match status" value="1"/>
</dbReference>
<comment type="cofactor">
    <cofactor evidence="3">
        <name>FAD</name>
        <dbReference type="ChEBI" id="CHEBI:57692"/>
    </cofactor>
</comment>
<evidence type="ECO:0000256" key="5">
    <source>
        <dbReference type="ARBA" id="ARBA00012079"/>
    </source>
</evidence>
<dbReference type="InterPro" id="IPR006982">
    <property type="entry name" value="Glu_synth_centr_N"/>
</dbReference>
<keyword evidence="6" id="KW-0028">Amino-acid biosynthesis</keyword>
<evidence type="ECO:0000313" key="23">
    <source>
        <dbReference type="Proteomes" id="UP000074410"/>
    </source>
</evidence>
<dbReference type="GO" id="GO:0004355">
    <property type="term" value="F:glutamate synthase (NADPH) activity"/>
    <property type="evidence" value="ECO:0007669"/>
    <property type="project" value="UniProtKB-EC"/>
</dbReference>
<comment type="caution">
    <text evidence="22">The sequence shown here is derived from an EMBL/GenBank/DDBJ whole genome shotgun (WGS) entry which is preliminary data.</text>
</comment>
<dbReference type="Gene3D" id="3.20.20.70">
    <property type="entry name" value="Aldolase class I"/>
    <property type="match status" value="2"/>
</dbReference>
<dbReference type="CDD" id="cd02808">
    <property type="entry name" value="GltS_FMN"/>
    <property type="match status" value="1"/>
</dbReference>
<evidence type="ECO:0000256" key="6">
    <source>
        <dbReference type="ARBA" id="ARBA00022605"/>
    </source>
</evidence>
<keyword evidence="8" id="KW-0288">FMN</keyword>
<keyword evidence="12" id="KW-0560">Oxidoreductase</keyword>
<evidence type="ECO:0000256" key="14">
    <source>
        <dbReference type="ARBA" id="ARBA00023014"/>
    </source>
</evidence>
<dbReference type="Pfam" id="PF00310">
    <property type="entry name" value="GATase_2"/>
    <property type="match status" value="1"/>
</dbReference>
<dbReference type="Proteomes" id="UP000074410">
    <property type="component" value="Unassembled WGS sequence"/>
</dbReference>
<dbReference type="Gene3D" id="2.160.20.60">
    <property type="entry name" value="Glutamate synthase, alpha subunit, C-terminal domain"/>
    <property type="match status" value="1"/>
</dbReference>
<evidence type="ECO:0000256" key="12">
    <source>
        <dbReference type="ARBA" id="ARBA00023002"/>
    </source>
</evidence>
<evidence type="ECO:0000256" key="13">
    <source>
        <dbReference type="ARBA" id="ARBA00023004"/>
    </source>
</evidence>
<dbReference type="GO" id="GO:0046872">
    <property type="term" value="F:metal ion binding"/>
    <property type="evidence" value="ECO:0007669"/>
    <property type="project" value="UniProtKB-KW"/>
</dbReference>
<comment type="similarity">
    <text evidence="4">Belongs to the glutamate synthase family.</text>
</comment>
<dbReference type="PANTHER" id="PTHR11938">
    <property type="entry name" value="FAD NADPH DEHYDROGENASE/OXIDOREDUCTASE"/>
    <property type="match status" value="1"/>
</dbReference>
<dbReference type="FunFam" id="3.60.20.10:FF:000001">
    <property type="entry name" value="Glutamate synthase, large subunit"/>
    <property type="match status" value="1"/>
</dbReference>
<dbReference type="Pfam" id="PF04898">
    <property type="entry name" value="Glu_syn_central"/>
    <property type="match status" value="1"/>
</dbReference>
<comment type="pathway">
    <text evidence="17">Amino-acid biosynthesis; L-glutamate biosynthesis via GLT pathway; L-glutamate from 2-oxoglutarate and L-glutamine (NADP(+) route): step 1/1.</text>
</comment>
<dbReference type="PATRIC" id="fig|33051.5.peg.3676"/>
<dbReference type="Pfam" id="PF01493">
    <property type="entry name" value="GXGXG"/>
    <property type="match status" value="1"/>
</dbReference>
<dbReference type="SUPFAM" id="SSF69336">
    <property type="entry name" value="Alpha subunit of glutamate synthase, C-terminal domain"/>
    <property type="match status" value="1"/>
</dbReference>
<dbReference type="PROSITE" id="PS51278">
    <property type="entry name" value="GATASE_TYPE_2"/>
    <property type="match status" value="1"/>
</dbReference>
<comment type="cofactor">
    <cofactor evidence="1">
        <name>FMN</name>
        <dbReference type="ChEBI" id="CHEBI:58210"/>
    </cofactor>
</comment>
<keyword evidence="16" id="KW-0003">3Fe-4S</keyword>
<evidence type="ECO:0000256" key="1">
    <source>
        <dbReference type="ARBA" id="ARBA00001917"/>
    </source>
</evidence>
<sequence length="1503" mass="163465">MDQRQYLAEHGMYRPEFEGDACGVGMVAATDGQPSRRVVQSAIDALKAVWHRGAVDADGKTGDGAGLHVDLPHRFFDDAIAASGHKVLPNRLAVGMIFMPRTDLGAQETCRTIVESVIIEAGYTIYGWRQVPVDVSVIGMKAQATRPEIEQIMIAGPMPDEVDAAEFEKNLYLIRRRIEKRVIAAQISGFYICSLSCRSIIYKGLFLAESLSVFYPDLQDHRFESRVAIFHQRYSTNTFPQWWLAQPFRCLAHNGEINTIRGNKNWMLSHEIRMASIAFGDNSEDIKPVIPAGASDTAALDAVFEAICRSGRDAPTAKLMLVPEAWQKDLDTPKAHAEMYQYLASVMEPWDGPAALAMTDGRWAVAGMDRNALRPLRYTLTADGLLIVGSESGMVVVPEATITAKGRLGPGQMIAVDLAEGKLYDDRAIKDQISGEQDYAAMIGEFLTIDQLPQPSEEEALVRMPRAEMLRRQVAAGQTMEDMELILSPMAEGGKEAIGSMGDDTPLAVISDKPRLISQFFRQNFSQVTNPPIDSLRERYVMSLKTRFGNLANILDTEDRRERVLVLPSPVLTGADWHRLKTHFGRSAAEIDCTFEADGGPDRLRAAIQRIRNQAEQAVREGRSELFLTDEHVSEGRVAIAGVLAAAAVHTHLVRRGLRSYASINVRSAECLDTHYYAVLIGVGATTVNAYLAEAAIVDRHGRGLFGDMSIEQCLTNHRTAIEDGLLKIMAKMGIAVISSYRGGYNFEAVGLSRALVNDLFPGMPAKISGEGYNSLHYSAMVRHEAAWDQHVATLPIGGFYRQRDGGETHAYSAQLMHLLQTAVATDSYSTYLQFARGVGDLPPVYLRDLLQFNFPNEGVPVDQVEAITEIRKRFVTPGMSLGALSPEAHETLAIAMNRIGAKAVSGEGGEDKLRYQPYDNGDNANSTIKQIASGRFGVTAEYLNACDEIEIKVAQGAKPGEGGQLPGFKVTEFIAKLRHATPGVTLISPPPHHDIYSIEDLAQLIYDCKQINPRARVCVKLVSSAGIGTVAAGVAKAHADVILVSGHVGGTGASPQTSIKYAGTPWEMGLSEVNQTLTLNGLRGRIRLRADGGLKTGRDIVIAAILGAEEFGIGTLSLVAMGCIMVRQCHSNTCPVGVCVQDERLRAKFTGTPEKVINLMTFIAEEVRDILARLGVRSLDEVIGRTELLRQVSRGAEHLDDLDLNPVLAKVDASDAERRFSLSTFRNEVPDSLDAQIIKDASAVFSRGEKMQLTYSVRNTHRAVGTRLSSEITRKFGMSKLADGHVTVRLRGSAGQSLGAFLCKGITLEVFGDANDYVGKGLSGGTIIVRPAVSSPLASQKNTIIGNTVLYGATSGRLFAAGQAGERFAVRNSGATVVVEGCGANGCEYMTGGVAVVLGEVGANFGAGMTGGMAFIYDPEERFARRANPENIVWQRLASAHWEGVLRGLVEEHATRTDSKWSKGLLEDWDRVAGHFWQVCPKEMLTRLAHPLDDSVEAVAAE</sequence>
<dbReference type="NCBIfam" id="NF008730">
    <property type="entry name" value="PRK11750.1"/>
    <property type="match status" value="1"/>
</dbReference>
<dbReference type="FunFam" id="3.20.20.70:FF:000097">
    <property type="entry name" value="Glutamate synthase, large subunit"/>
    <property type="match status" value="1"/>
</dbReference>
<dbReference type="Gene3D" id="3.60.20.10">
    <property type="entry name" value="Glutamine Phosphoribosylpyrophosphate, subunit 1, domain 1"/>
    <property type="match status" value="1"/>
</dbReference>
<evidence type="ECO:0000256" key="19">
    <source>
        <dbReference type="ARBA" id="ARBA00072108"/>
    </source>
</evidence>
<evidence type="ECO:0000256" key="2">
    <source>
        <dbReference type="ARBA" id="ARBA00001927"/>
    </source>
</evidence>
<reference evidence="22 23" key="1">
    <citation type="journal article" date="2016" name="Front. Microbiol.">
        <title>Genomic Resource of Rice Seed Associated Bacteria.</title>
        <authorList>
            <person name="Midha S."/>
            <person name="Bansal K."/>
            <person name="Sharma S."/>
            <person name="Kumar N."/>
            <person name="Patil P.P."/>
            <person name="Chaudhry V."/>
            <person name="Patil P.B."/>
        </authorList>
    </citation>
    <scope>NUCLEOTIDE SEQUENCE [LARGE SCALE GENOMIC DNA]</scope>
    <source>
        <strain evidence="22 23">NS258</strain>
    </source>
</reference>
<dbReference type="CDD" id="cd00713">
    <property type="entry name" value="GltS"/>
    <property type="match status" value="1"/>
</dbReference>
<dbReference type="InterPro" id="IPR013785">
    <property type="entry name" value="Aldolase_TIM"/>
</dbReference>
<dbReference type="Pfam" id="PF01645">
    <property type="entry name" value="Glu_synthase"/>
    <property type="match status" value="1"/>
</dbReference>
<evidence type="ECO:0000256" key="3">
    <source>
        <dbReference type="ARBA" id="ARBA00001974"/>
    </source>
</evidence>
<dbReference type="EMBL" id="LDTC01000090">
    <property type="protein sequence ID" value="KTW10826.1"/>
    <property type="molecule type" value="Genomic_DNA"/>
</dbReference>
<keyword evidence="13" id="KW-0408">Iron</keyword>
<evidence type="ECO:0000313" key="22">
    <source>
        <dbReference type="EMBL" id="KTW10826.1"/>
    </source>
</evidence>
<dbReference type="InterPro" id="IPR036485">
    <property type="entry name" value="Glu_synth_asu_C_sf"/>
</dbReference>
<dbReference type="InterPro" id="IPR002932">
    <property type="entry name" value="Glu_synthdom"/>
</dbReference>
<keyword evidence="9" id="KW-0479">Metal-binding</keyword>